<keyword evidence="6" id="KW-1185">Reference proteome</keyword>
<feature type="region of interest" description="Disordered" evidence="1">
    <location>
        <begin position="1040"/>
        <end position="1067"/>
    </location>
</feature>
<feature type="compositionally biased region" description="Polar residues" evidence="1">
    <location>
        <begin position="492"/>
        <end position="502"/>
    </location>
</feature>
<feature type="domain" description="EH" evidence="3">
    <location>
        <begin position="11"/>
        <end position="96"/>
    </location>
</feature>
<dbReference type="CDD" id="cd14270">
    <property type="entry name" value="UBA"/>
    <property type="match status" value="1"/>
</dbReference>
<dbReference type="Pfam" id="PF00627">
    <property type="entry name" value="UBA"/>
    <property type="match status" value="1"/>
</dbReference>
<dbReference type="PANTHER" id="PTHR11216">
    <property type="entry name" value="EH DOMAIN"/>
    <property type="match status" value="1"/>
</dbReference>
<dbReference type="InterPro" id="IPR009060">
    <property type="entry name" value="UBA-like_sf"/>
</dbReference>
<feature type="compositionally biased region" description="Basic and acidic residues" evidence="1">
    <location>
        <begin position="1186"/>
        <end position="1197"/>
    </location>
</feature>
<dbReference type="Gene3D" id="1.10.238.10">
    <property type="entry name" value="EF-hand"/>
    <property type="match status" value="3"/>
</dbReference>
<feature type="domain" description="EH" evidence="3">
    <location>
        <begin position="130"/>
        <end position="220"/>
    </location>
</feature>
<evidence type="ECO:0000259" key="4">
    <source>
        <dbReference type="PROSITE" id="PS50222"/>
    </source>
</evidence>
<dbReference type="SMART" id="SM00027">
    <property type="entry name" value="EH"/>
    <property type="match status" value="3"/>
</dbReference>
<protein>
    <submittedName>
        <fullName evidence="5">Uncharacterized protein</fullName>
    </submittedName>
</protein>
<feature type="region of interest" description="Disordered" evidence="1">
    <location>
        <begin position="804"/>
        <end position="835"/>
    </location>
</feature>
<feature type="region of interest" description="Disordered" evidence="1">
    <location>
        <begin position="847"/>
        <end position="983"/>
    </location>
</feature>
<dbReference type="PROSITE" id="PS50222">
    <property type="entry name" value="EF_HAND_2"/>
    <property type="match status" value="1"/>
</dbReference>
<feature type="compositionally biased region" description="Basic and acidic residues" evidence="1">
    <location>
        <begin position="641"/>
        <end position="653"/>
    </location>
</feature>
<dbReference type="GO" id="GO:0016197">
    <property type="term" value="P:endosomal transport"/>
    <property type="evidence" value="ECO:0007669"/>
    <property type="project" value="TreeGrafter"/>
</dbReference>
<dbReference type="GO" id="GO:0006897">
    <property type="term" value="P:endocytosis"/>
    <property type="evidence" value="ECO:0007669"/>
    <property type="project" value="TreeGrafter"/>
</dbReference>
<dbReference type="InterPro" id="IPR015940">
    <property type="entry name" value="UBA"/>
</dbReference>
<dbReference type="SMART" id="SM00165">
    <property type="entry name" value="UBA"/>
    <property type="match status" value="1"/>
</dbReference>
<evidence type="ECO:0000256" key="1">
    <source>
        <dbReference type="SAM" id="MobiDB-lite"/>
    </source>
</evidence>
<feature type="compositionally biased region" description="Low complexity" evidence="1">
    <location>
        <begin position="933"/>
        <end position="954"/>
    </location>
</feature>
<feature type="region of interest" description="Disordered" evidence="1">
    <location>
        <begin position="1109"/>
        <end position="1244"/>
    </location>
</feature>
<sequence length="1283" mass="135125">MSTNFSPTPAELSIVNQIFTQADPQKLGVLTGEVAVKVFGGAKLPPTVLGEIWNISDEDNKGWLPKKGVAIAVRLIGWAQKGEKMTQALTNKPGPLAVIEGITTVAQHATGMSLSKSPPPPSFPPLTPQDKAKFQNIFINQGPSNGILSGEKARDMFVKSKLSNDQLLKIWNLADTQDRGALDSTDFAIGMYFIQGVMSGKISFIPTSLPPSLYQQAGGGSTTGSIRSNITGNSGSFSPVGSAFGQVQGMLQPDYTGLSQPFRAPTLPARPNTGALTNGHPADWDVTAAEKAASDRHFDTLDTPKKGFIEGEVAVPFMLKSQLPGEILAQVWDLADINNDGCLTRDGFAVAMHLIQKKLAGQDIPATLPRSLLPPSARAAANTGSPFSPPHTQTQHQQPELAVDLFSFDDTPPPSATQPMQATYTGTLQPQSTGTLSSAFSPVQSKQPVASDPFSSAPFQSSPHRDLLSDDDAHTPAASPPLQDRSAEIGNVKNQLQSTTRSLDAAKQERDTLEQTLASQAAQLSTIQTQLSLAKASYETETNLLAALRERRAGQIADIDKARHDLISAESSLSALRAEKAEIEGAFLRDKEEARDLHKRMVEAGQQAESLKTDVEKLKKEAKQQKGLLAIARKQLSTKEAERAKAEKEHEESVAEVTAVAEEKQAVDADIERLDATPLPVPVPKVASPSPSASLMLAAAQPLPTTPEISSPVSPKSNNPFERLAMTSSPPLQSPSSFLGLANTVVSSPPISVTEAAAQQVPAEAAPFEVAKEEPSTFDDFASSFGNQDTELSYLGDDLEASQAQDVTVSPGTATSANEFFSTPPTSAFNDASPPLNALERFPSLHDVTTVLPTEKAPTPAPAANGTAAPAASTNPQTDLTAQLKELDIEESDSEDEIDSDDEPLYKKSAIANGKARAVDPVPVAEEPPAPIPVASAPAPAPVLSPATTAPSSSFEDVFGSSEPPAVQGKAAPNGYTTRFDLPASPFAQPAAASITKPVEESVPVAGVDEFDAALGKLGNSTSATPVNFSFESSFDDTFDFSSNSQPPQPLVSQATPSTGITQKNDFDSLFGTSAPASFAPPPAIPSLTAPAGTNKVISSFEEAFGGFDTISTPKLDVKPEKPTSSAFATETMPGSFPSSPTQSFTAAAIKPRVSDIRAASPSPRAKSPPPRTTSPAPRASSSSNKETHDKPKEAATRHSKLSIRLPFGRKKKHSEPLPVAPAQHLSPPLEQSSRVGTPASADDVEPVKQLTAMGFSRTQAVDALEIHGYDVQKALNSLLGGQ</sequence>
<feature type="compositionally biased region" description="Acidic residues" evidence="1">
    <location>
        <begin position="888"/>
        <end position="903"/>
    </location>
</feature>
<dbReference type="CDD" id="cd00052">
    <property type="entry name" value="EH"/>
    <property type="match status" value="3"/>
</dbReference>
<dbReference type="InterPro" id="IPR002048">
    <property type="entry name" value="EF_hand_dom"/>
</dbReference>
<dbReference type="SUPFAM" id="SSF46934">
    <property type="entry name" value="UBA-like"/>
    <property type="match status" value="1"/>
</dbReference>
<evidence type="ECO:0000313" key="5">
    <source>
        <dbReference type="EMBL" id="KJA27297.1"/>
    </source>
</evidence>
<dbReference type="GO" id="GO:0005737">
    <property type="term" value="C:cytoplasm"/>
    <property type="evidence" value="ECO:0007669"/>
    <property type="project" value="TreeGrafter"/>
</dbReference>
<feature type="compositionally biased region" description="Low complexity" evidence="1">
    <location>
        <begin position="853"/>
        <end position="876"/>
    </location>
</feature>
<feature type="compositionally biased region" description="Basic and acidic residues" evidence="1">
    <location>
        <begin position="463"/>
        <end position="474"/>
    </location>
</feature>
<dbReference type="InterPro" id="IPR011992">
    <property type="entry name" value="EF-hand-dom_pair"/>
</dbReference>
<feature type="compositionally biased region" description="Basic residues" evidence="1">
    <location>
        <begin position="1198"/>
        <end position="1214"/>
    </location>
</feature>
<dbReference type="EMBL" id="KN817524">
    <property type="protein sequence ID" value="KJA27297.1"/>
    <property type="molecule type" value="Genomic_DNA"/>
</dbReference>
<accession>A0A0D2LI28</accession>
<evidence type="ECO:0000313" key="6">
    <source>
        <dbReference type="Proteomes" id="UP000054270"/>
    </source>
</evidence>
<proteinExistence type="predicted"/>
<dbReference type="CDD" id="cd06503">
    <property type="entry name" value="ATP-synt_Fo_b"/>
    <property type="match status" value="1"/>
</dbReference>
<feature type="region of interest" description="Disordered" evidence="1">
    <location>
        <begin position="641"/>
        <end position="661"/>
    </location>
</feature>
<dbReference type="InterPro" id="IPR000261">
    <property type="entry name" value="EH_dom"/>
</dbReference>
<organism evidence="5 6">
    <name type="scientific">Hypholoma sublateritium (strain FD-334 SS-4)</name>
    <dbReference type="NCBI Taxonomy" id="945553"/>
    <lineage>
        <taxon>Eukaryota</taxon>
        <taxon>Fungi</taxon>
        <taxon>Dikarya</taxon>
        <taxon>Basidiomycota</taxon>
        <taxon>Agaricomycotina</taxon>
        <taxon>Agaricomycetes</taxon>
        <taxon>Agaricomycetidae</taxon>
        <taxon>Agaricales</taxon>
        <taxon>Agaricineae</taxon>
        <taxon>Strophariaceae</taxon>
        <taxon>Hypholoma</taxon>
    </lineage>
</organism>
<dbReference type="PANTHER" id="PTHR11216:SF170">
    <property type="entry name" value="DYNAMIN ASSOCIATED PROTEIN 160, ISOFORM D"/>
    <property type="match status" value="1"/>
</dbReference>
<feature type="compositionally biased region" description="Polar residues" evidence="1">
    <location>
        <begin position="707"/>
        <end position="720"/>
    </location>
</feature>
<dbReference type="OMA" id="MSKFTPT"/>
<dbReference type="OrthoDB" id="524326at2759"/>
<dbReference type="GO" id="GO:0005509">
    <property type="term" value="F:calcium ion binding"/>
    <property type="evidence" value="ECO:0007669"/>
    <property type="project" value="InterPro"/>
</dbReference>
<dbReference type="SUPFAM" id="SSF47473">
    <property type="entry name" value="EF-hand"/>
    <property type="match status" value="3"/>
</dbReference>
<feature type="compositionally biased region" description="Low complexity" evidence="1">
    <location>
        <begin position="1174"/>
        <end position="1184"/>
    </location>
</feature>
<feature type="compositionally biased region" description="Polar residues" evidence="1">
    <location>
        <begin position="426"/>
        <end position="462"/>
    </location>
</feature>
<dbReference type="Proteomes" id="UP000054270">
    <property type="component" value="Unassembled WGS sequence"/>
</dbReference>
<name>A0A0D2LI28_HYPSF</name>
<feature type="compositionally biased region" description="Polar residues" evidence="1">
    <location>
        <begin position="804"/>
        <end position="830"/>
    </location>
</feature>
<feature type="compositionally biased region" description="Polar residues" evidence="1">
    <location>
        <begin position="1051"/>
        <end position="1064"/>
    </location>
</feature>
<feature type="domain" description="EF-hand" evidence="4">
    <location>
        <begin position="323"/>
        <end position="358"/>
    </location>
</feature>
<feature type="domain" description="UBA" evidence="2">
    <location>
        <begin position="1241"/>
        <end position="1282"/>
    </location>
</feature>
<feature type="compositionally biased region" description="Polar residues" evidence="1">
    <location>
        <begin position="1137"/>
        <end position="1146"/>
    </location>
</feature>
<reference evidence="6" key="1">
    <citation type="submission" date="2014-04" db="EMBL/GenBank/DDBJ databases">
        <title>Evolutionary Origins and Diversification of the Mycorrhizal Mutualists.</title>
        <authorList>
            <consortium name="DOE Joint Genome Institute"/>
            <consortium name="Mycorrhizal Genomics Consortium"/>
            <person name="Kohler A."/>
            <person name="Kuo A."/>
            <person name="Nagy L.G."/>
            <person name="Floudas D."/>
            <person name="Copeland A."/>
            <person name="Barry K.W."/>
            <person name="Cichocki N."/>
            <person name="Veneault-Fourrey C."/>
            <person name="LaButti K."/>
            <person name="Lindquist E.A."/>
            <person name="Lipzen A."/>
            <person name="Lundell T."/>
            <person name="Morin E."/>
            <person name="Murat C."/>
            <person name="Riley R."/>
            <person name="Ohm R."/>
            <person name="Sun H."/>
            <person name="Tunlid A."/>
            <person name="Henrissat B."/>
            <person name="Grigoriev I.V."/>
            <person name="Hibbett D.S."/>
            <person name="Martin F."/>
        </authorList>
    </citation>
    <scope>NUCLEOTIDE SEQUENCE [LARGE SCALE GENOMIC DNA]</scope>
    <source>
        <strain evidence="6">FD-334 SS-4</strain>
    </source>
</reference>
<dbReference type="STRING" id="945553.A0A0D2LI28"/>
<evidence type="ECO:0000259" key="3">
    <source>
        <dbReference type="PROSITE" id="PS50031"/>
    </source>
</evidence>
<dbReference type="PROSITE" id="PS50030">
    <property type="entry name" value="UBA"/>
    <property type="match status" value="1"/>
</dbReference>
<dbReference type="Pfam" id="PF12763">
    <property type="entry name" value="EH"/>
    <property type="match status" value="3"/>
</dbReference>
<feature type="domain" description="EH" evidence="3">
    <location>
        <begin position="290"/>
        <end position="379"/>
    </location>
</feature>
<evidence type="ECO:0000259" key="2">
    <source>
        <dbReference type="PROSITE" id="PS50030"/>
    </source>
</evidence>
<dbReference type="GO" id="GO:0005886">
    <property type="term" value="C:plasma membrane"/>
    <property type="evidence" value="ECO:0007669"/>
    <property type="project" value="TreeGrafter"/>
</dbReference>
<feature type="region of interest" description="Disordered" evidence="1">
    <location>
        <begin position="370"/>
        <end position="397"/>
    </location>
</feature>
<feature type="region of interest" description="Disordered" evidence="1">
    <location>
        <begin position="426"/>
        <end position="511"/>
    </location>
</feature>
<dbReference type="PROSITE" id="PS50031">
    <property type="entry name" value="EH"/>
    <property type="match status" value="3"/>
</dbReference>
<feature type="region of interest" description="Disordered" evidence="1">
    <location>
        <begin position="703"/>
        <end position="735"/>
    </location>
</feature>
<dbReference type="Gene3D" id="1.10.8.10">
    <property type="entry name" value="DNA helicase RuvA subunit, C-terminal domain"/>
    <property type="match status" value="1"/>
</dbReference>
<gene>
    <name evidence="5" type="ORF">HYPSUDRAFT_35142</name>
</gene>